<dbReference type="AlphaFoldDB" id="A0A1I6HZZ4"/>
<protein>
    <recommendedName>
        <fullName evidence="4">Major facilitator superfamily (MFS) profile domain-containing protein</fullName>
    </recommendedName>
</protein>
<dbReference type="STRING" id="555875.SAMN04488124_2631"/>
<evidence type="ECO:0000313" key="3">
    <source>
        <dbReference type="Proteomes" id="UP000243250"/>
    </source>
</evidence>
<keyword evidence="1" id="KW-0812">Transmembrane</keyword>
<organism evidence="2 3">
    <name type="scientific">Halogeometricum limi</name>
    <dbReference type="NCBI Taxonomy" id="555875"/>
    <lineage>
        <taxon>Archaea</taxon>
        <taxon>Methanobacteriati</taxon>
        <taxon>Methanobacteriota</taxon>
        <taxon>Stenosarchaea group</taxon>
        <taxon>Halobacteria</taxon>
        <taxon>Halobacteriales</taxon>
        <taxon>Haloferacaceae</taxon>
        <taxon>Halogeometricum</taxon>
    </lineage>
</organism>
<reference evidence="3" key="1">
    <citation type="submission" date="2016-10" db="EMBL/GenBank/DDBJ databases">
        <authorList>
            <person name="Varghese N."/>
            <person name="Submissions S."/>
        </authorList>
    </citation>
    <scope>NUCLEOTIDE SEQUENCE [LARGE SCALE GENOMIC DNA]</scope>
    <source>
        <strain evidence="3">CGMCC 1.8711</strain>
    </source>
</reference>
<accession>A0A1I6HZZ4</accession>
<evidence type="ECO:0000256" key="1">
    <source>
        <dbReference type="SAM" id="Phobius"/>
    </source>
</evidence>
<dbReference type="Proteomes" id="UP000243250">
    <property type="component" value="Unassembled WGS sequence"/>
</dbReference>
<name>A0A1I6HZZ4_9EURY</name>
<dbReference type="EMBL" id="FOYS01000004">
    <property type="protein sequence ID" value="SFR59780.1"/>
    <property type="molecule type" value="Genomic_DNA"/>
</dbReference>
<gene>
    <name evidence="2" type="ORF">SAMN04488124_2631</name>
</gene>
<keyword evidence="1" id="KW-1133">Transmembrane helix</keyword>
<feature type="transmembrane region" description="Helical" evidence="1">
    <location>
        <begin position="42"/>
        <end position="60"/>
    </location>
</feature>
<keyword evidence="3" id="KW-1185">Reference proteome</keyword>
<keyword evidence="1" id="KW-0472">Membrane</keyword>
<dbReference type="RefSeq" id="WP_089881698.1">
    <property type="nucleotide sequence ID" value="NZ_FOYS01000004.1"/>
</dbReference>
<evidence type="ECO:0000313" key="2">
    <source>
        <dbReference type="EMBL" id="SFR59780.1"/>
    </source>
</evidence>
<sequence length="61" mass="6412">MTTLRERFEQSDAFRRGVIGAIAGALAGVVLTLLGGTGISDFLVAIFIGGVTYVALWLLVN</sequence>
<feature type="transmembrane region" description="Helical" evidence="1">
    <location>
        <begin position="17"/>
        <end position="36"/>
    </location>
</feature>
<proteinExistence type="predicted"/>
<evidence type="ECO:0008006" key="4">
    <source>
        <dbReference type="Google" id="ProtNLM"/>
    </source>
</evidence>